<evidence type="ECO:0000256" key="3">
    <source>
        <dbReference type="ARBA" id="ARBA00022737"/>
    </source>
</evidence>
<dbReference type="SUPFAM" id="SSF50729">
    <property type="entry name" value="PH domain-like"/>
    <property type="match status" value="1"/>
</dbReference>
<evidence type="ECO:0000313" key="9">
    <source>
        <dbReference type="Proteomes" id="UP001515480"/>
    </source>
</evidence>
<dbReference type="InterPro" id="IPR005607">
    <property type="entry name" value="BSD_dom"/>
</dbReference>
<feature type="domain" description="BSD" evidence="7">
    <location>
        <begin position="178"/>
        <end position="230"/>
    </location>
</feature>
<evidence type="ECO:0000259" key="7">
    <source>
        <dbReference type="PROSITE" id="PS50858"/>
    </source>
</evidence>
<accession>A0AB34K3D6</accession>
<evidence type="ECO:0000256" key="6">
    <source>
        <dbReference type="ARBA" id="ARBA00023242"/>
    </source>
</evidence>
<dbReference type="Gene3D" id="2.30.29.30">
    <property type="entry name" value="Pleckstrin-homology domain (PH domain)/Phosphotyrosine-binding domain (PTB)"/>
    <property type="match status" value="1"/>
</dbReference>
<keyword evidence="4" id="KW-0805">Transcription regulation</keyword>
<keyword evidence="9" id="KW-1185">Reference proteome</keyword>
<keyword evidence="3" id="KW-0677">Repeat</keyword>
<comment type="subcellular location">
    <subcellularLocation>
        <location evidence="1">Nucleus</location>
    </subcellularLocation>
</comment>
<keyword evidence="5" id="KW-0804">Transcription</keyword>
<protein>
    <recommendedName>
        <fullName evidence="7">BSD domain-containing protein</fullName>
    </recommendedName>
</protein>
<evidence type="ECO:0000256" key="4">
    <source>
        <dbReference type="ARBA" id="ARBA00023015"/>
    </source>
</evidence>
<dbReference type="Proteomes" id="UP001515480">
    <property type="component" value="Unassembled WGS sequence"/>
</dbReference>
<dbReference type="GO" id="GO:0006351">
    <property type="term" value="P:DNA-templated transcription"/>
    <property type="evidence" value="ECO:0007669"/>
    <property type="project" value="InterPro"/>
</dbReference>
<dbReference type="SUPFAM" id="SSF140383">
    <property type="entry name" value="BSD domain-like"/>
    <property type="match status" value="1"/>
</dbReference>
<organism evidence="8 9">
    <name type="scientific">Prymnesium parvum</name>
    <name type="common">Toxic golden alga</name>
    <dbReference type="NCBI Taxonomy" id="97485"/>
    <lineage>
        <taxon>Eukaryota</taxon>
        <taxon>Haptista</taxon>
        <taxon>Haptophyta</taxon>
        <taxon>Prymnesiophyceae</taxon>
        <taxon>Prymnesiales</taxon>
        <taxon>Prymnesiaceae</taxon>
        <taxon>Prymnesium</taxon>
    </lineage>
</organism>
<dbReference type="CDD" id="cd13229">
    <property type="entry name" value="PH_TFIIH"/>
    <property type="match status" value="1"/>
</dbReference>
<dbReference type="InterPro" id="IPR013876">
    <property type="entry name" value="TFIIH_BTF_p62_N"/>
</dbReference>
<dbReference type="AlphaFoldDB" id="A0AB34K3D6"/>
<dbReference type="InterPro" id="IPR027079">
    <property type="entry name" value="Tfb1/GTF2H1"/>
</dbReference>
<dbReference type="Pfam" id="PF03909">
    <property type="entry name" value="BSD"/>
    <property type="match status" value="1"/>
</dbReference>
<dbReference type="SMART" id="SM00751">
    <property type="entry name" value="BSD"/>
    <property type="match status" value="1"/>
</dbReference>
<dbReference type="EMBL" id="JBGBPQ010000002">
    <property type="protein sequence ID" value="KAL1528559.1"/>
    <property type="molecule type" value="Genomic_DNA"/>
</dbReference>
<comment type="similarity">
    <text evidence="2">Belongs to the TFB1 family.</text>
</comment>
<reference evidence="8 9" key="1">
    <citation type="journal article" date="2024" name="Science">
        <title>Giant polyketide synthase enzymes in the biosynthesis of giant marine polyether toxins.</title>
        <authorList>
            <person name="Fallon T.R."/>
            <person name="Shende V.V."/>
            <person name="Wierzbicki I.H."/>
            <person name="Pendleton A.L."/>
            <person name="Watervoot N.F."/>
            <person name="Auber R.P."/>
            <person name="Gonzalez D.J."/>
            <person name="Wisecaver J.H."/>
            <person name="Moore B.S."/>
        </authorList>
    </citation>
    <scope>NUCLEOTIDE SEQUENCE [LARGE SCALE GENOMIC DNA]</scope>
    <source>
        <strain evidence="8 9">12B1</strain>
    </source>
</reference>
<gene>
    <name evidence="8" type="ORF">AB1Y20_009902</name>
</gene>
<dbReference type="Gene3D" id="1.10.3970.10">
    <property type="entry name" value="BSD domain"/>
    <property type="match status" value="1"/>
</dbReference>
<dbReference type="InterPro" id="IPR035925">
    <property type="entry name" value="BSD_dom_sf"/>
</dbReference>
<dbReference type="Pfam" id="PF08567">
    <property type="entry name" value="PH_TFIIH"/>
    <property type="match status" value="1"/>
</dbReference>
<proteinExistence type="inferred from homology"/>
<dbReference type="GO" id="GO:0000439">
    <property type="term" value="C:transcription factor TFIIH core complex"/>
    <property type="evidence" value="ECO:0007669"/>
    <property type="project" value="InterPro"/>
</dbReference>
<dbReference type="InterPro" id="IPR011993">
    <property type="entry name" value="PH-like_dom_sf"/>
</dbReference>
<comment type="caution">
    <text evidence="8">The sequence shown here is derived from an EMBL/GenBank/DDBJ whole genome shotgun (WGS) entry which is preliminary data.</text>
</comment>
<evidence type="ECO:0000256" key="5">
    <source>
        <dbReference type="ARBA" id="ARBA00023163"/>
    </source>
</evidence>
<keyword evidence="6" id="KW-0539">Nucleus</keyword>
<evidence type="ECO:0000313" key="8">
    <source>
        <dbReference type="EMBL" id="KAL1528559.1"/>
    </source>
</evidence>
<evidence type="ECO:0000256" key="1">
    <source>
        <dbReference type="ARBA" id="ARBA00004123"/>
    </source>
</evidence>
<dbReference type="PROSITE" id="PS50858">
    <property type="entry name" value="BSD"/>
    <property type="match status" value="1"/>
</dbReference>
<evidence type="ECO:0000256" key="2">
    <source>
        <dbReference type="ARBA" id="ARBA00009448"/>
    </source>
</evidence>
<sequence>MDVLFEGEVSVKQAPGRLRLTTTTLEWFPDRGGTTIRLPYERILKSQPSKQGAKPIMLRVLMKPPDQEKHTFNFSTEPEDERGSCERRARVLDTLLQCLEQPAEESEAVGMNDPEEEARAAELAASAELRALYETVVEKSGSLTAEEFWAQRREVLRSKLQQPGFTGKRLAAGQAPLPKPQMSIKLTAAEKQRIFTETPEVQTLFFQKVPHEMSEKVFWSRYYRLKSKHESSRAGSSSSLAGKNDALVNELLGAAHKPARAELMYPDTNLEAGDEVRSVRHRGGYGTHSVDGAGGALTSGSASVARDVMSQYNTHGRVVVLGHVASTGELRDKLREDARRSWVQIPDLEPPKETAYQPLPSQLADPARRFGDVAATSGGEAPLDPQQIHDRALRLSKAFADACKQHEGKPLVRASREAAVGAAKRITRRSSGTISNKLLTRTLAPDEEQHLREKLERAVELLRFFYGCFPLTQPGAVEKASRISLAIGSLQAEIGLVKQALPKDNPAISLPVLARLDPLAMLLTCALARYDEEQKKHQARVGA</sequence>
<dbReference type="GO" id="GO:0006289">
    <property type="term" value="P:nucleotide-excision repair"/>
    <property type="evidence" value="ECO:0007669"/>
    <property type="project" value="InterPro"/>
</dbReference>
<dbReference type="PANTHER" id="PTHR12856">
    <property type="entry name" value="TRANSCRIPTION INITIATION FACTOR IIH-RELATED"/>
    <property type="match status" value="1"/>
</dbReference>
<name>A0AB34K3D6_PRYPA</name>